<sequence length="99" mass="10111">MRSAATRNPATPIKAIRIDQGRTHAEKRSNHVRSPLIDGRGGRAGGALRAARAGARRGASGAGEPERRGRAGAGARERARGSGRAARVGAGARGVLRVG</sequence>
<feature type="compositionally biased region" description="Low complexity" evidence="1">
    <location>
        <begin position="46"/>
        <end position="63"/>
    </location>
</feature>
<evidence type="ECO:0000313" key="2">
    <source>
        <dbReference type="EMBL" id="GLI00792.1"/>
    </source>
</evidence>
<protein>
    <submittedName>
        <fullName evidence="2">Uncharacterized protein</fullName>
    </submittedName>
</protein>
<dbReference type="Proteomes" id="UP001144280">
    <property type="component" value="Unassembled WGS sequence"/>
</dbReference>
<evidence type="ECO:0000256" key="1">
    <source>
        <dbReference type="SAM" id="MobiDB-lite"/>
    </source>
</evidence>
<evidence type="ECO:0000313" key="3">
    <source>
        <dbReference type="Proteomes" id="UP001144280"/>
    </source>
</evidence>
<reference evidence="2" key="1">
    <citation type="submission" date="2022-12" db="EMBL/GenBank/DDBJ databases">
        <title>New Phytohabitans aurantiacus sp. RD004123 nov., an actinomycete isolated from soil.</title>
        <authorList>
            <person name="Triningsih D.W."/>
            <person name="Harunari E."/>
            <person name="Igarashi Y."/>
        </authorList>
    </citation>
    <scope>NUCLEOTIDE SEQUENCE</scope>
    <source>
        <strain evidence="2">RD004123</strain>
    </source>
</reference>
<feature type="compositionally biased region" description="Basic and acidic residues" evidence="1">
    <location>
        <begin position="64"/>
        <end position="80"/>
    </location>
</feature>
<comment type="caution">
    <text evidence="2">The sequence shown here is derived from an EMBL/GenBank/DDBJ whole genome shotgun (WGS) entry which is preliminary data.</text>
</comment>
<feature type="compositionally biased region" description="Basic and acidic residues" evidence="1">
    <location>
        <begin position="16"/>
        <end position="29"/>
    </location>
</feature>
<feature type="region of interest" description="Disordered" evidence="1">
    <location>
        <begin position="1"/>
        <end position="99"/>
    </location>
</feature>
<feature type="compositionally biased region" description="Low complexity" evidence="1">
    <location>
        <begin position="82"/>
        <end position="99"/>
    </location>
</feature>
<name>A0ABQ5R4I0_9ACTN</name>
<accession>A0ABQ5R4I0</accession>
<dbReference type="EMBL" id="BSDI01000036">
    <property type="protein sequence ID" value="GLI00792.1"/>
    <property type="molecule type" value="Genomic_DNA"/>
</dbReference>
<keyword evidence="3" id="KW-1185">Reference proteome</keyword>
<gene>
    <name evidence="2" type="ORF">Pa4123_60680</name>
</gene>
<proteinExistence type="predicted"/>
<organism evidence="2 3">
    <name type="scientific">Phytohabitans aurantiacus</name>
    <dbReference type="NCBI Taxonomy" id="3016789"/>
    <lineage>
        <taxon>Bacteria</taxon>
        <taxon>Bacillati</taxon>
        <taxon>Actinomycetota</taxon>
        <taxon>Actinomycetes</taxon>
        <taxon>Micromonosporales</taxon>
        <taxon>Micromonosporaceae</taxon>
    </lineage>
</organism>